<dbReference type="InterPro" id="IPR036188">
    <property type="entry name" value="FAD/NAD-bd_sf"/>
</dbReference>
<evidence type="ECO:0000259" key="5">
    <source>
        <dbReference type="Pfam" id="PF01494"/>
    </source>
</evidence>
<evidence type="ECO:0000313" key="6">
    <source>
        <dbReference type="EMBL" id="KAF2143952.1"/>
    </source>
</evidence>
<keyword evidence="7" id="KW-1185">Reference proteome</keyword>
<name>A0A6A6BII0_9PEZI</name>
<keyword evidence="3" id="KW-0274">FAD</keyword>
<dbReference type="GeneID" id="54294158"/>
<comment type="similarity">
    <text evidence="1">Belongs to the paxM FAD-dependent monooxygenase family.</text>
</comment>
<dbReference type="InterPro" id="IPR002938">
    <property type="entry name" value="FAD-bd"/>
</dbReference>
<dbReference type="RefSeq" id="XP_033399664.1">
    <property type="nucleotide sequence ID" value="XM_033536662.1"/>
</dbReference>
<keyword evidence="4" id="KW-0560">Oxidoreductase</keyword>
<dbReference type="OrthoDB" id="2431938at2759"/>
<dbReference type="GO" id="GO:0071949">
    <property type="term" value="F:FAD binding"/>
    <property type="evidence" value="ECO:0007669"/>
    <property type="project" value="InterPro"/>
</dbReference>
<evidence type="ECO:0000256" key="1">
    <source>
        <dbReference type="ARBA" id="ARBA00007992"/>
    </source>
</evidence>
<dbReference type="Pfam" id="PF01494">
    <property type="entry name" value="FAD_binding_3"/>
    <property type="match status" value="1"/>
</dbReference>
<dbReference type="Gene3D" id="3.50.50.60">
    <property type="entry name" value="FAD/NAD(P)-binding domain"/>
    <property type="match status" value="1"/>
</dbReference>
<evidence type="ECO:0000256" key="4">
    <source>
        <dbReference type="ARBA" id="ARBA00023002"/>
    </source>
</evidence>
<dbReference type="SUPFAM" id="SSF51905">
    <property type="entry name" value="FAD/NAD(P)-binding domain"/>
    <property type="match status" value="1"/>
</dbReference>
<gene>
    <name evidence="6" type="ORF">K452DRAFT_224000</name>
</gene>
<dbReference type="InterPro" id="IPR050562">
    <property type="entry name" value="FAD_mOase_fung"/>
</dbReference>
<reference evidence="6" key="1">
    <citation type="journal article" date="2020" name="Stud. Mycol.">
        <title>101 Dothideomycetes genomes: a test case for predicting lifestyles and emergence of pathogens.</title>
        <authorList>
            <person name="Haridas S."/>
            <person name="Albert R."/>
            <person name="Binder M."/>
            <person name="Bloem J."/>
            <person name="Labutti K."/>
            <person name="Salamov A."/>
            <person name="Andreopoulos B."/>
            <person name="Baker S."/>
            <person name="Barry K."/>
            <person name="Bills G."/>
            <person name="Bluhm B."/>
            <person name="Cannon C."/>
            <person name="Castanera R."/>
            <person name="Culley D."/>
            <person name="Daum C."/>
            <person name="Ezra D."/>
            <person name="Gonzalez J."/>
            <person name="Henrissat B."/>
            <person name="Kuo A."/>
            <person name="Liang C."/>
            <person name="Lipzen A."/>
            <person name="Lutzoni F."/>
            <person name="Magnuson J."/>
            <person name="Mondo S."/>
            <person name="Nolan M."/>
            <person name="Ohm R."/>
            <person name="Pangilinan J."/>
            <person name="Park H.-J."/>
            <person name="Ramirez L."/>
            <person name="Alfaro M."/>
            <person name="Sun H."/>
            <person name="Tritt A."/>
            <person name="Yoshinaga Y."/>
            <person name="Zwiers L.-H."/>
            <person name="Turgeon B."/>
            <person name="Goodwin S."/>
            <person name="Spatafora J."/>
            <person name="Crous P."/>
            <person name="Grigoriev I."/>
        </authorList>
    </citation>
    <scope>NUCLEOTIDE SEQUENCE</scope>
    <source>
        <strain evidence="6">CBS 121167</strain>
    </source>
</reference>
<sequence length="473" mass="52344">MANSRPFRVIVVGGSVGGLAASHALQKANIDHVVLEKGEIAPARGAGIGVLPHGCRILQQFGCLEEVEEECNLLGKKINLLPDGRIIGNGNLFKLSRENHGYDFPVLERRRFLEIMYEKLPDKSRVRAGVGVVDVIDSEDNVKAILADGTVEEGDLLIGCDGVHSLIRSFMWRNANAAIPGLITATEKKKTAFHTDWTALVGFGPTLPGTSTCDVSIAHCAGKSFAVIGQKKYTFWFVTFRNPKRHYWPTSPRWTQADAEQYAATCFECPISSTHVFGELWKSRVRGELINIEEGLLKHMFFGRVVLAGDAMHKMTPNLGFGGNSSMEGVVALTNLLHRAIKDHNARGTKPDKAAIEAILGQYQAERTARMRPVIDVSALVTKVEAWENLGYKILSRVMPFLPESLIAQQTAKIIQVAPKLEFLPPPRDPKAAVPWISSRTRPSKKESIFSSTESRLYIFSLLLFSMFLYRAF</sequence>
<dbReference type="PANTHER" id="PTHR47356:SF2">
    <property type="entry name" value="FAD-BINDING DOMAIN-CONTAINING PROTEIN-RELATED"/>
    <property type="match status" value="1"/>
</dbReference>
<evidence type="ECO:0000313" key="7">
    <source>
        <dbReference type="Proteomes" id="UP000799438"/>
    </source>
</evidence>
<dbReference type="AlphaFoldDB" id="A0A6A6BII0"/>
<dbReference type="GO" id="GO:0004497">
    <property type="term" value="F:monooxygenase activity"/>
    <property type="evidence" value="ECO:0007669"/>
    <property type="project" value="InterPro"/>
</dbReference>
<dbReference type="PANTHER" id="PTHR47356">
    <property type="entry name" value="FAD-DEPENDENT MONOOXYGENASE ASQG-RELATED"/>
    <property type="match status" value="1"/>
</dbReference>
<dbReference type="EMBL" id="ML995480">
    <property type="protein sequence ID" value="KAF2143952.1"/>
    <property type="molecule type" value="Genomic_DNA"/>
</dbReference>
<dbReference type="Proteomes" id="UP000799438">
    <property type="component" value="Unassembled WGS sequence"/>
</dbReference>
<organism evidence="6 7">
    <name type="scientific">Aplosporella prunicola CBS 121167</name>
    <dbReference type="NCBI Taxonomy" id="1176127"/>
    <lineage>
        <taxon>Eukaryota</taxon>
        <taxon>Fungi</taxon>
        <taxon>Dikarya</taxon>
        <taxon>Ascomycota</taxon>
        <taxon>Pezizomycotina</taxon>
        <taxon>Dothideomycetes</taxon>
        <taxon>Dothideomycetes incertae sedis</taxon>
        <taxon>Botryosphaeriales</taxon>
        <taxon>Aplosporellaceae</taxon>
        <taxon>Aplosporella</taxon>
    </lineage>
</organism>
<proteinExistence type="inferred from homology"/>
<feature type="domain" description="FAD-binding" evidence="5">
    <location>
        <begin position="8"/>
        <end position="376"/>
    </location>
</feature>
<evidence type="ECO:0000256" key="2">
    <source>
        <dbReference type="ARBA" id="ARBA00022630"/>
    </source>
</evidence>
<dbReference type="PRINTS" id="PR00420">
    <property type="entry name" value="RNGMNOXGNASE"/>
</dbReference>
<keyword evidence="2" id="KW-0285">Flavoprotein</keyword>
<evidence type="ECO:0000256" key="3">
    <source>
        <dbReference type="ARBA" id="ARBA00022827"/>
    </source>
</evidence>
<accession>A0A6A6BII0</accession>
<protein>
    <recommendedName>
        <fullName evidence="5">FAD-binding domain-containing protein</fullName>
    </recommendedName>
</protein>